<dbReference type="InterPro" id="IPR049428">
    <property type="entry name" value="RecA-like_N"/>
</dbReference>
<dbReference type="PROSITE" id="PS50163">
    <property type="entry name" value="RECA_3"/>
    <property type="match status" value="1"/>
</dbReference>
<dbReference type="Proteomes" id="UP000263742">
    <property type="component" value="Segment"/>
</dbReference>
<accession>A0A384ZWL4</accession>
<name>A0A384ZWL4_9CAUD</name>
<dbReference type="SUPFAM" id="SSF52540">
    <property type="entry name" value="P-loop containing nucleoside triphosphate hydrolases"/>
    <property type="match status" value="1"/>
</dbReference>
<dbReference type="InterPro" id="IPR013765">
    <property type="entry name" value="DNA_recomb/repair_RecA"/>
</dbReference>
<comment type="similarity">
    <text evidence="1">Belongs to the RecA family.</text>
</comment>
<dbReference type="GO" id="GO:0006281">
    <property type="term" value="P:DNA repair"/>
    <property type="evidence" value="ECO:0007669"/>
    <property type="project" value="InterPro"/>
</dbReference>
<dbReference type="GO" id="GO:0005524">
    <property type="term" value="F:ATP binding"/>
    <property type="evidence" value="ECO:0007669"/>
    <property type="project" value="UniProtKB-KW"/>
</dbReference>
<proteinExistence type="inferred from homology"/>
<evidence type="ECO:0000256" key="2">
    <source>
        <dbReference type="ARBA" id="ARBA00022741"/>
    </source>
</evidence>
<keyword evidence="3" id="KW-0067">ATP-binding</keyword>
<dbReference type="PROSITE" id="PS00321">
    <property type="entry name" value="RECA_1"/>
    <property type="match status" value="1"/>
</dbReference>
<keyword evidence="5" id="KW-0233">DNA recombination</keyword>
<evidence type="ECO:0000313" key="8">
    <source>
        <dbReference type="Proteomes" id="UP000263742"/>
    </source>
</evidence>
<dbReference type="GO" id="GO:0003697">
    <property type="term" value="F:single-stranded DNA binding"/>
    <property type="evidence" value="ECO:0007669"/>
    <property type="project" value="InterPro"/>
</dbReference>
<dbReference type="GO" id="GO:0006310">
    <property type="term" value="P:DNA recombination"/>
    <property type="evidence" value="ECO:0007669"/>
    <property type="project" value="UniProtKB-KW"/>
</dbReference>
<feature type="domain" description="RecA family profile 2" evidence="6">
    <location>
        <begin position="304"/>
        <end position="329"/>
    </location>
</feature>
<dbReference type="Gene3D" id="3.40.50.300">
    <property type="entry name" value="P-loop containing nucleotide triphosphate hydrolases"/>
    <property type="match status" value="1"/>
</dbReference>
<dbReference type="PANTHER" id="PTHR45900:SF1">
    <property type="entry name" value="MITOCHONDRIAL DNA REPAIR PROTEIN RECA HOMOLOG-RELATED"/>
    <property type="match status" value="1"/>
</dbReference>
<dbReference type="PRINTS" id="PR00142">
    <property type="entry name" value="RECA"/>
</dbReference>
<gene>
    <name evidence="7" type="ORF">JA13_223</name>
</gene>
<dbReference type="EMBL" id="MH460460">
    <property type="protein sequence ID" value="AXG66626.1"/>
    <property type="molecule type" value="Genomic_DNA"/>
</dbReference>
<dbReference type="InterPro" id="IPR020584">
    <property type="entry name" value="DNA_recomb/repair_RecA_CS"/>
</dbReference>
<sequence length="501" mass="56401">MAKTKTKEKVAKKSKAVEGGDLVVAKAKKSVVEALEPKVFGIDMNAYLDGVIDAVEKKTKISSQNMMRYAERISTGILALDMYLDGGIVPGGWYTFAGGEQSCKSTLAMCIAAALIKQNFRGTTSYFDYEGSADEQYAANQLKTLGVKIDPKEIFGVKDSETDEWLVRPRIRYYAPDNGEKFFDYMSSIRRRLPDKVVEKDGRAFFIFENTKENKKFVGNHYDKKWFSSHNQFKVPAPDAHMQSLTLVDSYPAMMPDQVDDDEGSKAMALQARMFSDGIKRFRGGMRRKMMTIIGINQLRQKPATMFGSPEYEPCGDALKFYSDVRLRMASRAVPQGWPQLKDAPGIVGEDSVTVEGGIDRYRFIAIRTTKNKMGGIPNQTTWVRLWESDGNGEARGFDPVFDTWHYMKTIGLISGTRNRIKFVDPCPLASKVAIDWQEFRTLINGNKEQITKLCKKMGVKPNSLRAWCFKFIKTPKGKDLLRKSIISKGKSSSDDDGDDD</sequence>
<organism evidence="7 8">
    <name type="scientific">Dickeya phage vB_DsoM_JA13</name>
    <dbReference type="NCBI Taxonomy" id="2283030"/>
    <lineage>
        <taxon>Viruses</taxon>
        <taxon>Duplodnaviria</taxon>
        <taxon>Heunggongvirae</taxon>
        <taxon>Uroviricota</taxon>
        <taxon>Caudoviricetes</taxon>
        <taxon>Salmondvirus</taxon>
        <taxon>Salmondvirus JA11</taxon>
    </lineage>
</organism>
<dbReference type="PANTHER" id="PTHR45900">
    <property type="entry name" value="RECA"/>
    <property type="match status" value="1"/>
</dbReference>
<reference evidence="7 8" key="1">
    <citation type="journal article" date="2018" name="Front. Microbiol.">
        <title>Jumbo Bacteriophages Are Represented Within an Increasing Diversity of Environmental Viruses Infecting the Emerging Phytopathogen, Dickeya solani.</title>
        <authorList>
            <person name="Day A.W."/>
            <person name="Ahn J."/>
            <person name="Salmond G.P.C."/>
        </authorList>
    </citation>
    <scope>NUCLEOTIDE SEQUENCE [LARGE SCALE GENOMIC DNA]</scope>
</reference>
<evidence type="ECO:0000256" key="5">
    <source>
        <dbReference type="ARBA" id="ARBA00023172"/>
    </source>
</evidence>
<evidence type="ECO:0000259" key="6">
    <source>
        <dbReference type="PROSITE" id="PS50163"/>
    </source>
</evidence>
<evidence type="ECO:0000256" key="3">
    <source>
        <dbReference type="ARBA" id="ARBA00022840"/>
    </source>
</evidence>
<dbReference type="InterPro" id="IPR020587">
    <property type="entry name" value="RecA_monomer-monomer_interface"/>
</dbReference>
<keyword evidence="2" id="KW-0547">Nucleotide-binding</keyword>
<dbReference type="Pfam" id="PF00154">
    <property type="entry name" value="RecA_N"/>
    <property type="match status" value="1"/>
</dbReference>
<dbReference type="InterPro" id="IPR027417">
    <property type="entry name" value="P-loop_NTPase"/>
</dbReference>
<dbReference type="GO" id="GO:0008094">
    <property type="term" value="F:ATP-dependent activity, acting on DNA"/>
    <property type="evidence" value="ECO:0007669"/>
    <property type="project" value="InterPro"/>
</dbReference>
<keyword evidence="4" id="KW-0238">DNA-binding</keyword>
<evidence type="ECO:0000256" key="4">
    <source>
        <dbReference type="ARBA" id="ARBA00023125"/>
    </source>
</evidence>
<evidence type="ECO:0000313" key="7">
    <source>
        <dbReference type="EMBL" id="AXG66626.1"/>
    </source>
</evidence>
<evidence type="ECO:0000256" key="1">
    <source>
        <dbReference type="ARBA" id="ARBA00009391"/>
    </source>
</evidence>
<protein>
    <submittedName>
        <fullName evidence="7">Putative recombinase</fullName>
    </submittedName>
</protein>